<dbReference type="EMBL" id="JAPJDO010000010">
    <property type="protein sequence ID" value="MCX2937923.1"/>
    <property type="molecule type" value="Genomic_DNA"/>
</dbReference>
<dbReference type="RefSeq" id="WP_265997584.1">
    <property type="nucleotide sequence ID" value="NZ_JAPJDN010000010.1"/>
</dbReference>
<feature type="region of interest" description="Disordered" evidence="1">
    <location>
        <begin position="191"/>
        <end position="274"/>
    </location>
</feature>
<name>A0ABT3SEI0_9MYCO</name>
<feature type="compositionally biased region" description="Basic and acidic residues" evidence="1">
    <location>
        <begin position="265"/>
        <end position="274"/>
    </location>
</feature>
<proteinExistence type="predicted"/>
<reference evidence="2 3" key="1">
    <citation type="submission" date="2022-11" db="EMBL/GenBank/DDBJ databases">
        <title>Mycobacterium sp. nov.</title>
        <authorList>
            <person name="Papic B."/>
            <person name="Spicic S."/>
            <person name="Duvnjak S."/>
        </authorList>
    </citation>
    <scope>NUCLEOTIDE SEQUENCE [LARGE SCALE GENOMIC DNA]</scope>
    <source>
        <strain evidence="2 3">CVI_P4</strain>
    </source>
</reference>
<protein>
    <submittedName>
        <fullName evidence="2">Uncharacterized protein</fullName>
    </submittedName>
</protein>
<organism evidence="2 3">
    <name type="scientific">Mycobacterium pinniadriaticum</name>
    <dbReference type="NCBI Taxonomy" id="2994102"/>
    <lineage>
        <taxon>Bacteria</taxon>
        <taxon>Bacillati</taxon>
        <taxon>Actinomycetota</taxon>
        <taxon>Actinomycetes</taxon>
        <taxon>Mycobacteriales</taxon>
        <taxon>Mycobacteriaceae</taxon>
        <taxon>Mycobacterium</taxon>
    </lineage>
</organism>
<comment type="caution">
    <text evidence="2">The sequence shown here is derived from an EMBL/GenBank/DDBJ whole genome shotgun (WGS) entry which is preliminary data.</text>
</comment>
<feature type="compositionally biased region" description="Polar residues" evidence="1">
    <location>
        <begin position="240"/>
        <end position="260"/>
    </location>
</feature>
<evidence type="ECO:0000313" key="2">
    <source>
        <dbReference type="EMBL" id="MCX2937923.1"/>
    </source>
</evidence>
<dbReference type="Proteomes" id="UP001300745">
    <property type="component" value="Unassembled WGS sequence"/>
</dbReference>
<evidence type="ECO:0000313" key="3">
    <source>
        <dbReference type="Proteomes" id="UP001300745"/>
    </source>
</evidence>
<gene>
    <name evidence="2" type="ORF">ORI27_14540</name>
</gene>
<accession>A0ABT3SEI0</accession>
<keyword evidence="3" id="KW-1185">Reference proteome</keyword>
<evidence type="ECO:0000256" key="1">
    <source>
        <dbReference type="SAM" id="MobiDB-lite"/>
    </source>
</evidence>
<sequence length="274" mass="27120">MMRRGFQSTSVRPYTAGSALAGAALLALALVIPSPVPAVPVPHAAAPAIQLTSVAAADLSSAAVEVSAALAEVVTSPSPATAAPAPVVASRSAAASPTAADTPDLLAFAASILEYLNSLGLGAGPGLAAIGLTGLAVAFAATAYAWNGFADLVNPTLRFFNIPRVPKFPVCFAGDPSCGSSAAAQARVVNPDHPATTTPGAPANRGVASSKRAAERPAATIDRQGLKAIPAAVSIRTARKTATPTSTKVRGTKKSTPSSSGVGGSKRDRGTADH</sequence>